<keyword evidence="3" id="KW-1185">Reference proteome</keyword>
<dbReference type="InterPro" id="IPR023885">
    <property type="entry name" value="4Fe4S-binding_SPASM_dom"/>
</dbReference>
<dbReference type="EMBL" id="SRLH01000002">
    <property type="protein sequence ID" value="TGD58961.1"/>
    <property type="molecule type" value="Genomic_DNA"/>
</dbReference>
<dbReference type="Proteomes" id="UP000297407">
    <property type="component" value="Unassembled WGS sequence"/>
</dbReference>
<gene>
    <name evidence="2" type="primary">gwsS</name>
    <name evidence="2" type="ORF">E4635_03675</name>
</gene>
<dbReference type="InterPro" id="IPR013785">
    <property type="entry name" value="Aldolase_TIM"/>
</dbReference>
<evidence type="ECO:0000259" key="1">
    <source>
        <dbReference type="Pfam" id="PF13186"/>
    </source>
</evidence>
<dbReference type="InterPro" id="IPR026497">
    <property type="entry name" value="GRASP-with-SPASM"/>
</dbReference>
<dbReference type="InterPro" id="IPR058240">
    <property type="entry name" value="rSAM_sf"/>
</dbReference>
<dbReference type="RefSeq" id="WP_135525271.1">
    <property type="nucleotide sequence ID" value="NZ_SRLH01000002.1"/>
</dbReference>
<name>A0A4Z0L9G5_9FLAO</name>
<evidence type="ECO:0000313" key="2">
    <source>
        <dbReference type="EMBL" id="TGD58961.1"/>
    </source>
</evidence>
<evidence type="ECO:0000313" key="3">
    <source>
        <dbReference type="Proteomes" id="UP000297407"/>
    </source>
</evidence>
<feature type="domain" description="4Fe4S-binding SPASM" evidence="1">
    <location>
        <begin position="248"/>
        <end position="304"/>
    </location>
</feature>
<dbReference type="NCBIfam" id="TIGR04193">
    <property type="entry name" value="SPASM_w_grasp"/>
    <property type="match status" value="1"/>
</dbReference>
<comment type="caution">
    <text evidence="2">The sequence shown here is derived from an EMBL/GenBank/DDBJ whole genome shotgun (WGS) entry which is preliminary data.</text>
</comment>
<proteinExistence type="predicted"/>
<dbReference type="Gene3D" id="3.20.20.70">
    <property type="entry name" value="Aldolase class I"/>
    <property type="match status" value="1"/>
</dbReference>
<dbReference type="AlphaFoldDB" id="A0A4Z0L9G5"/>
<reference evidence="2 3" key="1">
    <citation type="submission" date="2019-04" db="EMBL/GenBank/DDBJ databases">
        <title>Flavobacterium sp. strain DS2-A Genome sequencing and assembly.</title>
        <authorList>
            <person name="Kim I."/>
        </authorList>
    </citation>
    <scope>NUCLEOTIDE SEQUENCE [LARGE SCALE GENOMIC DNA]</scope>
    <source>
        <strain evidence="2 3">DS2-A</strain>
    </source>
</reference>
<dbReference type="OrthoDB" id="1073749at2"/>
<dbReference type="Pfam" id="PF13186">
    <property type="entry name" value="SPASM"/>
    <property type="match status" value="1"/>
</dbReference>
<dbReference type="SUPFAM" id="SSF102114">
    <property type="entry name" value="Radical SAM enzymes"/>
    <property type="match status" value="1"/>
</dbReference>
<accession>A0A4Z0L9G5</accession>
<organism evidence="2 3">
    <name type="scientific">Flavobacterium humi</name>
    <dbReference type="NCBI Taxonomy" id="2562683"/>
    <lineage>
        <taxon>Bacteria</taxon>
        <taxon>Pseudomonadati</taxon>
        <taxon>Bacteroidota</taxon>
        <taxon>Flavobacteriia</taxon>
        <taxon>Flavobacteriales</taxon>
        <taxon>Flavobacteriaceae</taxon>
        <taxon>Flavobacterium</taxon>
    </lineage>
</organism>
<sequence length="364" mass="42687">MNSKKYFKIFSNCIIVTGYNRSLILDWQRNNFVAIPDTLQKMISLFQNKKSIDDVIHFYGEENKEIVHEYLEFLIENEFGFITDADEFDLFIDIDTNFEIASHITNCIVEISDETIPSIDKIVRDLESLYCKDVQFVCYESLDLDTLKYVLKATNETNFRSIELILKYSKEVFEFIGEIDKNNFRITELTLHSSANKNKEVSKGTFNIIFINHELKDFRNCGIVDSKYFNNVNKYKIFESLNHNSCLHKKISVTQNGEIKNCPSIPDSFGNIRDTTLVDVINQSSFTKYWNVTKDQIDVCKDCEFRHICTDCRAYVEEPGNQYSKPLKCGYNPYTNVWEEWSTNPLKETAINYYQMEQLVQKNN</sequence>
<dbReference type="NCBIfam" id="TIGR04085">
    <property type="entry name" value="rSAM_more_4Fe4S"/>
    <property type="match status" value="1"/>
</dbReference>
<protein>
    <submittedName>
        <fullName evidence="2">Grasp-with-spasm system SPASM domain peptide maturase</fullName>
    </submittedName>
</protein>